<proteinExistence type="predicted"/>
<gene>
    <name evidence="3" type="ORF">ACAOBT_LOCUS16342</name>
</gene>
<dbReference type="Pfam" id="PF10545">
    <property type="entry name" value="MADF_DNA_bdg"/>
    <property type="match status" value="1"/>
</dbReference>
<evidence type="ECO:0000313" key="4">
    <source>
        <dbReference type="Proteomes" id="UP001152888"/>
    </source>
</evidence>
<accession>A0A9P0PIA1</accession>
<dbReference type="PANTHER" id="PTHR21505">
    <property type="entry name" value="MADF DOMAIN-CONTAINING PROTEIN-RELATED"/>
    <property type="match status" value="1"/>
</dbReference>
<organism evidence="3 4">
    <name type="scientific">Acanthoscelides obtectus</name>
    <name type="common">Bean weevil</name>
    <name type="synonym">Bruchus obtectus</name>
    <dbReference type="NCBI Taxonomy" id="200917"/>
    <lineage>
        <taxon>Eukaryota</taxon>
        <taxon>Metazoa</taxon>
        <taxon>Ecdysozoa</taxon>
        <taxon>Arthropoda</taxon>
        <taxon>Hexapoda</taxon>
        <taxon>Insecta</taxon>
        <taxon>Pterygota</taxon>
        <taxon>Neoptera</taxon>
        <taxon>Endopterygota</taxon>
        <taxon>Coleoptera</taxon>
        <taxon>Polyphaga</taxon>
        <taxon>Cucujiformia</taxon>
        <taxon>Chrysomeloidea</taxon>
        <taxon>Chrysomelidae</taxon>
        <taxon>Bruchinae</taxon>
        <taxon>Bruchini</taxon>
        <taxon>Acanthoscelides</taxon>
    </lineage>
</organism>
<dbReference type="AlphaFoldDB" id="A0A9P0PIA1"/>
<comment type="caution">
    <text evidence="3">The sequence shown here is derived from an EMBL/GenBank/DDBJ whole genome shotgun (WGS) entry which is preliminary data.</text>
</comment>
<evidence type="ECO:0000313" key="3">
    <source>
        <dbReference type="EMBL" id="CAH1984825.1"/>
    </source>
</evidence>
<dbReference type="EMBL" id="CAKOFQ010006966">
    <property type="protein sequence ID" value="CAH1984825.1"/>
    <property type="molecule type" value="Genomic_DNA"/>
</dbReference>
<evidence type="ECO:0000256" key="1">
    <source>
        <dbReference type="SAM" id="MobiDB-lite"/>
    </source>
</evidence>
<keyword evidence="4" id="KW-1185">Reference proteome</keyword>
<protein>
    <recommendedName>
        <fullName evidence="2">MADF domain-containing protein</fullName>
    </recommendedName>
</protein>
<feature type="region of interest" description="Disordered" evidence="1">
    <location>
        <begin position="118"/>
        <end position="178"/>
    </location>
</feature>
<reference evidence="3" key="1">
    <citation type="submission" date="2022-03" db="EMBL/GenBank/DDBJ databases">
        <authorList>
            <person name="Sayadi A."/>
        </authorList>
    </citation>
    <scope>NUCLEOTIDE SEQUENCE</scope>
</reference>
<dbReference type="PANTHER" id="PTHR21505:SF12">
    <property type="entry name" value="MADF DOMAIN-CONTAINING PROTEIN-RELATED"/>
    <property type="match status" value="1"/>
</dbReference>
<dbReference type="InterPro" id="IPR006578">
    <property type="entry name" value="MADF-dom"/>
</dbReference>
<feature type="domain" description="MADF" evidence="2">
    <location>
        <begin position="10"/>
        <end position="103"/>
    </location>
</feature>
<dbReference type="SMART" id="SM00595">
    <property type="entry name" value="MADF"/>
    <property type="match status" value="1"/>
</dbReference>
<name>A0A9P0PIA1_ACAOB</name>
<dbReference type="OrthoDB" id="7408914at2759"/>
<sequence>MEWANENALQLIDEYEKYPILWNAKHPEHYSRNKKADAWERIAYNLKVEEHEAKQKMNSLLGSFRRENAKGTKSIGTGKGRQDVYVSKWYAFKRMHFLLDKDEPRETIDTETECVIDDVQNSGEKDLGPFDSSPQNSNLDASEGNKRRQIDLQSENEQDVNEMSPKPKKVKAKSKNEDPRLEEAYQILKKVAAPQPVVTEDEFAVYGQHIAKKLRGYNRRTRVEVEHAFSRILYDADIGKYEWVAPPVQFVPHTMPQQLTTPLPTMYPPNSTPHSTPSRSPCLTPYTTYSSSQSHCSTPNPISTEMVNVELAYSDSL</sequence>
<evidence type="ECO:0000259" key="2">
    <source>
        <dbReference type="PROSITE" id="PS51029"/>
    </source>
</evidence>
<dbReference type="Proteomes" id="UP001152888">
    <property type="component" value="Unassembled WGS sequence"/>
</dbReference>
<dbReference type="PROSITE" id="PS51029">
    <property type="entry name" value="MADF"/>
    <property type="match status" value="1"/>
</dbReference>